<dbReference type="Pfam" id="PF04909">
    <property type="entry name" value="Amidohydro_2"/>
    <property type="match status" value="1"/>
</dbReference>
<gene>
    <name evidence="3" type="ORF">H9771_00125</name>
</gene>
<accession>A0A9D2MD95</accession>
<dbReference type="InterPro" id="IPR006680">
    <property type="entry name" value="Amidohydro-rel"/>
</dbReference>
<name>A0A9D2MD95_9FIRM</name>
<keyword evidence="1" id="KW-0456">Lyase</keyword>
<dbReference type="PANTHER" id="PTHR21240:SF19">
    <property type="entry name" value="CATALYTIC_ HYDROLASE"/>
    <property type="match status" value="1"/>
</dbReference>
<dbReference type="PANTHER" id="PTHR21240">
    <property type="entry name" value="2-AMINO-3-CARBOXYLMUCONATE-6-SEMIALDEHYDE DECARBOXYLASE"/>
    <property type="match status" value="1"/>
</dbReference>
<dbReference type="AlphaFoldDB" id="A0A9D2MD95"/>
<dbReference type="Gene3D" id="3.20.20.140">
    <property type="entry name" value="Metal-dependent hydrolases"/>
    <property type="match status" value="1"/>
</dbReference>
<evidence type="ECO:0000313" key="3">
    <source>
        <dbReference type="EMBL" id="HJB58069.1"/>
    </source>
</evidence>
<dbReference type="Proteomes" id="UP000824211">
    <property type="component" value="Unassembled WGS sequence"/>
</dbReference>
<dbReference type="SUPFAM" id="SSF51556">
    <property type="entry name" value="Metallo-dependent hydrolases"/>
    <property type="match status" value="1"/>
</dbReference>
<feature type="domain" description="Amidohydrolase-related" evidence="2">
    <location>
        <begin position="4"/>
        <end position="299"/>
    </location>
</feature>
<dbReference type="EMBL" id="DWXX01000002">
    <property type="protein sequence ID" value="HJB58069.1"/>
    <property type="molecule type" value="Genomic_DNA"/>
</dbReference>
<dbReference type="InterPro" id="IPR032466">
    <property type="entry name" value="Metal_Hydrolase"/>
</dbReference>
<evidence type="ECO:0000259" key="2">
    <source>
        <dbReference type="Pfam" id="PF04909"/>
    </source>
</evidence>
<dbReference type="GO" id="GO:0016787">
    <property type="term" value="F:hydrolase activity"/>
    <property type="evidence" value="ECO:0007669"/>
    <property type="project" value="InterPro"/>
</dbReference>
<dbReference type="GO" id="GO:0016831">
    <property type="term" value="F:carboxy-lyase activity"/>
    <property type="evidence" value="ECO:0007669"/>
    <property type="project" value="InterPro"/>
</dbReference>
<evidence type="ECO:0000256" key="1">
    <source>
        <dbReference type="ARBA" id="ARBA00023239"/>
    </source>
</evidence>
<reference evidence="3" key="2">
    <citation type="submission" date="2021-04" db="EMBL/GenBank/DDBJ databases">
        <authorList>
            <person name="Gilroy R."/>
        </authorList>
    </citation>
    <scope>NUCLEOTIDE SEQUENCE</scope>
    <source>
        <strain evidence="3">ChiHjej9B8-13557</strain>
    </source>
</reference>
<comment type="caution">
    <text evidence="3">The sequence shown here is derived from an EMBL/GenBank/DDBJ whole genome shotgun (WGS) entry which is preliminary data.</text>
</comment>
<dbReference type="InterPro" id="IPR032465">
    <property type="entry name" value="ACMSD"/>
</dbReference>
<proteinExistence type="predicted"/>
<protein>
    <submittedName>
        <fullName evidence="3">Amidohydrolase</fullName>
    </submittedName>
</protein>
<organism evidence="3 4">
    <name type="scientific">Candidatus Faecalibacterium faecipullorum</name>
    <dbReference type="NCBI Taxonomy" id="2838578"/>
    <lineage>
        <taxon>Bacteria</taxon>
        <taxon>Bacillati</taxon>
        <taxon>Bacillota</taxon>
        <taxon>Clostridia</taxon>
        <taxon>Eubacteriales</taxon>
        <taxon>Oscillospiraceae</taxon>
        <taxon>Faecalibacterium</taxon>
    </lineage>
</organism>
<sequence length="302" mass="33039">MKIIDAHVHLVQCIAGTGAGGELRSCGEGRGMYADGSVCRLLPPGWGDQATPERILQTMDDNGVERAVLLQGGYLGFQNLYSWQAQQKWPGRFLAAGAYDPYSRGRDGIVRHLFEELGMRVVKFEVSTGSGLMATHPVFGLDGEVMEREAAFADEHGLVFVIDIGKLGSPSSQIGALRRLIRRHAGMKFVVCHLLAPKHSEMEEMTAGLEALAGPNVWFDLASLQHNVRPDAPPYPVTRRFIARAVETVGAGRLLFGTDAPQNLCQFRYGDLVATIAEDPALAPEQKERILRQNALEVFWGG</sequence>
<evidence type="ECO:0000313" key="4">
    <source>
        <dbReference type="Proteomes" id="UP000824211"/>
    </source>
</evidence>
<reference evidence="3" key="1">
    <citation type="journal article" date="2021" name="PeerJ">
        <title>Extensive microbial diversity within the chicken gut microbiome revealed by metagenomics and culture.</title>
        <authorList>
            <person name="Gilroy R."/>
            <person name="Ravi A."/>
            <person name="Getino M."/>
            <person name="Pursley I."/>
            <person name="Horton D.L."/>
            <person name="Alikhan N.F."/>
            <person name="Baker D."/>
            <person name="Gharbi K."/>
            <person name="Hall N."/>
            <person name="Watson M."/>
            <person name="Adriaenssens E.M."/>
            <person name="Foster-Nyarko E."/>
            <person name="Jarju S."/>
            <person name="Secka A."/>
            <person name="Antonio M."/>
            <person name="Oren A."/>
            <person name="Chaudhuri R.R."/>
            <person name="La Ragione R."/>
            <person name="Hildebrand F."/>
            <person name="Pallen M.J."/>
        </authorList>
    </citation>
    <scope>NUCLEOTIDE SEQUENCE</scope>
    <source>
        <strain evidence="3">ChiHjej9B8-13557</strain>
    </source>
</reference>